<keyword evidence="2" id="KW-0472">Membrane</keyword>
<feature type="compositionally biased region" description="Low complexity" evidence="1">
    <location>
        <begin position="26"/>
        <end position="37"/>
    </location>
</feature>
<dbReference type="EMBL" id="BAABBO010000001">
    <property type="protein sequence ID" value="GAA3949366.1"/>
    <property type="molecule type" value="Genomic_DNA"/>
</dbReference>
<sequence>MEPKHSRHYGPAKEAFANDAARHQQNNAANTASAAGHGNDHHGDIDHESQDILSKYDGTDTSDSKADAFAAFMLILCIAGGMLLWVSTR</sequence>
<feature type="transmembrane region" description="Helical" evidence="2">
    <location>
        <begin position="68"/>
        <end position="86"/>
    </location>
</feature>
<feature type="region of interest" description="Disordered" evidence="1">
    <location>
        <begin position="1"/>
        <end position="61"/>
    </location>
</feature>
<comment type="caution">
    <text evidence="3">The sequence shown here is derived from an EMBL/GenBank/DDBJ whole genome shotgun (WGS) entry which is preliminary data.</text>
</comment>
<name>A0ABP7NKQ5_9GAMM</name>
<protein>
    <submittedName>
        <fullName evidence="3">Uncharacterized protein</fullName>
    </submittedName>
</protein>
<keyword evidence="2" id="KW-0812">Transmembrane</keyword>
<proteinExistence type="predicted"/>
<dbReference type="Proteomes" id="UP001501337">
    <property type="component" value="Unassembled WGS sequence"/>
</dbReference>
<dbReference type="RefSeq" id="WP_344803063.1">
    <property type="nucleotide sequence ID" value="NZ_BAABBO010000001.1"/>
</dbReference>
<gene>
    <name evidence="3" type="ORF">GCM10022278_05660</name>
</gene>
<organism evidence="3 4">
    <name type="scientific">Allohahella marinimesophila</name>
    <dbReference type="NCBI Taxonomy" id="1054972"/>
    <lineage>
        <taxon>Bacteria</taxon>
        <taxon>Pseudomonadati</taxon>
        <taxon>Pseudomonadota</taxon>
        <taxon>Gammaproteobacteria</taxon>
        <taxon>Oceanospirillales</taxon>
        <taxon>Hahellaceae</taxon>
        <taxon>Allohahella</taxon>
    </lineage>
</organism>
<reference evidence="4" key="1">
    <citation type="journal article" date="2019" name="Int. J. Syst. Evol. Microbiol.">
        <title>The Global Catalogue of Microorganisms (GCM) 10K type strain sequencing project: providing services to taxonomists for standard genome sequencing and annotation.</title>
        <authorList>
            <consortium name="The Broad Institute Genomics Platform"/>
            <consortium name="The Broad Institute Genome Sequencing Center for Infectious Disease"/>
            <person name="Wu L."/>
            <person name="Ma J."/>
        </authorList>
    </citation>
    <scope>NUCLEOTIDE SEQUENCE [LARGE SCALE GENOMIC DNA]</scope>
    <source>
        <strain evidence="4">JCM 17555</strain>
    </source>
</reference>
<accession>A0ABP7NKQ5</accession>
<evidence type="ECO:0000256" key="2">
    <source>
        <dbReference type="SAM" id="Phobius"/>
    </source>
</evidence>
<evidence type="ECO:0000256" key="1">
    <source>
        <dbReference type="SAM" id="MobiDB-lite"/>
    </source>
</evidence>
<feature type="compositionally biased region" description="Basic residues" evidence="1">
    <location>
        <begin position="1"/>
        <end position="10"/>
    </location>
</feature>
<feature type="compositionally biased region" description="Basic and acidic residues" evidence="1">
    <location>
        <begin position="38"/>
        <end position="50"/>
    </location>
</feature>
<keyword evidence="2" id="KW-1133">Transmembrane helix</keyword>
<evidence type="ECO:0000313" key="4">
    <source>
        <dbReference type="Proteomes" id="UP001501337"/>
    </source>
</evidence>
<keyword evidence="4" id="KW-1185">Reference proteome</keyword>
<evidence type="ECO:0000313" key="3">
    <source>
        <dbReference type="EMBL" id="GAA3949366.1"/>
    </source>
</evidence>